<evidence type="ECO:0000313" key="4">
    <source>
        <dbReference type="Proteomes" id="UP000028712"/>
    </source>
</evidence>
<dbReference type="RefSeq" id="WP_035625895.1">
    <property type="nucleotide sequence ID" value="NZ_JBEWQG010000008.1"/>
</dbReference>
<feature type="chain" id="PRO_5001802123" evidence="1">
    <location>
        <begin position="20"/>
        <end position="301"/>
    </location>
</feature>
<dbReference type="STRING" id="991.IW20_19145"/>
<keyword evidence="1" id="KW-0732">Signal</keyword>
<dbReference type="EMBL" id="JPRM01000034">
    <property type="protein sequence ID" value="KFF11725.1"/>
    <property type="molecule type" value="Genomic_DNA"/>
</dbReference>
<gene>
    <name evidence="3" type="ORF">B0A62_22145</name>
    <name evidence="2" type="ORF">IW20_19145</name>
</gene>
<name>A0A086A4W1_FLAHY</name>
<organism evidence="2 4">
    <name type="scientific">Flavobacterium hydatis</name>
    <name type="common">Cytophaga aquatilis</name>
    <dbReference type="NCBI Taxonomy" id="991"/>
    <lineage>
        <taxon>Bacteria</taxon>
        <taxon>Pseudomonadati</taxon>
        <taxon>Bacteroidota</taxon>
        <taxon>Flavobacteriia</taxon>
        <taxon>Flavobacteriales</taxon>
        <taxon>Flavobacteriaceae</taxon>
        <taxon>Flavobacterium</taxon>
    </lineage>
</organism>
<proteinExistence type="predicted"/>
<dbReference type="Proteomes" id="UP000028712">
    <property type="component" value="Unassembled WGS sequence"/>
</dbReference>
<dbReference type="OrthoDB" id="8887208at2"/>
<comment type="caution">
    <text evidence="2">The sequence shown here is derived from an EMBL/GenBank/DDBJ whole genome shotgun (WGS) entry which is preliminary data.</text>
</comment>
<dbReference type="EMBL" id="MUGY01000034">
    <property type="protein sequence ID" value="OXA88435.1"/>
    <property type="molecule type" value="Genomic_DNA"/>
</dbReference>
<reference evidence="2 4" key="1">
    <citation type="submission" date="2014-07" db="EMBL/GenBank/DDBJ databases">
        <title>Genome of Flavobacterium hydatis DSM 2063.</title>
        <authorList>
            <person name="Pipes S.E."/>
            <person name="Stropko S.J."/>
            <person name="Newman J.D."/>
        </authorList>
    </citation>
    <scope>NUCLEOTIDE SEQUENCE [LARGE SCALE GENOMIC DNA]</scope>
    <source>
        <strain evidence="2 4">DSM 2063</strain>
    </source>
</reference>
<evidence type="ECO:0000313" key="3">
    <source>
        <dbReference type="EMBL" id="OXA88435.1"/>
    </source>
</evidence>
<evidence type="ECO:0000313" key="5">
    <source>
        <dbReference type="Proteomes" id="UP000198424"/>
    </source>
</evidence>
<evidence type="ECO:0000256" key="1">
    <source>
        <dbReference type="SAM" id="SignalP"/>
    </source>
</evidence>
<feature type="signal peptide" evidence="1">
    <location>
        <begin position="1"/>
        <end position="19"/>
    </location>
</feature>
<protein>
    <submittedName>
        <fullName evidence="2">Membrane protein</fullName>
    </submittedName>
</protein>
<accession>A0A086A4W1</accession>
<keyword evidence="5" id="KW-1185">Reference proteome</keyword>
<reference evidence="3 5" key="2">
    <citation type="submission" date="2016-11" db="EMBL/GenBank/DDBJ databases">
        <title>Whole genomes of Flavobacteriaceae.</title>
        <authorList>
            <person name="Stine C."/>
            <person name="Li C."/>
            <person name="Tadesse D."/>
        </authorList>
    </citation>
    <scope>NUCLEOTIDE SEQUENCE [LARGE SCALE GENOMIC DNA]</scope>
    <source>
        <strain evidence="3 5">ATCC 29551</strain>
    </source>
</reference>
<evidence type="ECO:0000313" key="2">
    <source>
        <dbReference type="EMBL" id="KFF11725.1"/>
    </source>
</evidence>
<dbReference type="eggNOG" id="ENOG502Z8RB">
    <property type="taxonomic scope" value="Bacteria"/>
</dbReference>
<dbReference type="Proteomes" id="UP000198424">
    <property type="component" value="Unassembled WGS sequence"/>
</dbReference>
<dbReference type="AlphaFoldDB" id="A0A086A4W1"/>
<sequence length="301" mass="34210">MKTNFILFFLLCFSVNTFAQEEIPLQEKYTAHNKGKFFVSWGGNRESYSKSDVTFRGKDYNFTVENMSAHDKPKGWHMDYVNPARMTIPQTNLRLGYFFSDHYSVTIGVDHMKYVMSQNQTANVNGYINLPADQAGSFYNGIYNNTPVDMSLYGAQEGGIDKGTVQNPPAFLMYEHTDGLNYVNTEVSRHDDISKWFGLPNTDKFQINLTEGLGAGILYPKTNTTLLGKDRHDDFHISGYGLSAKAGINLTFFKHFYIQGELKGGYINMQDIKTTQSNDDSASQDFFFFQRIIAFGGIFRL</sequence>